<dbReference type="EMBL" id="VWRS01000001">
    <property type="protein sequence ID" value="KAA5827729.1"/>
    <property type="molecule type" value="Genomic_DNA"/>
</dbReference>
<dbReference type="RefSeq" id="WP_144115072.1">
    <property type="nucleotide sequence ID" value="NZ_JACHGE010000001.1"/>
</dbReference>
<dbReference type="Proteomes" id="UP000315145">
    <property type="component" value="Unassembled WGS sequence"/>
</dbReference>
<reference evidence="1 4" key="1">
    <citation type="journal article" date="2015" name="Int. J. Syst. Evol. Microbiol.">
        <title>Algibacter amylolyticus sp. nov., isolated from intertidal sediment.</title>
        <authorList>
            <person name="Zhang D.C."/>
            <person name="Wu J."/>
            <person name="Neuner K."/>
            <person name="Yao J."/>
            <person name="Margesin R."/>
        </authorList>
    </citation>
    <scope>NUCLEOTIDE SEQUENCE [LARGE SCALE GENOMIC DNA]</scope>
    <source>
        <strain evidence="1 4">RU-4-M-4</strain>
    </source>
</reference>
<dbReference type="OrthoDB" id="1453813at2"/>
<evidence type="ECO:0000313" key="1">
    <source>
        <dbReference type="EMBL" id="KAA5827729.1"/>
    </source>
</evidence>
<organism evidence="1 4">
    <name type="scientific">Algibacter amylolyticus</name>
    <dbReference type="NCBI Taxonomy" id="1608400"/>
    <lineage>
        <taxon>Bacteria</taxon>
        <taxon>Pseudomonadati</taxon>
        <taxon>Bacteroidota</taxon>
        <taxon>Flavobacteriia</taxon>
        <taxon>Flavobacteriales</taxon>
        <taxon>Flavobacteriaceae</taxon>
        <taxon>Algibacter</taxon>
    </lineage>
</organism>
<protein>
    <submittedName>
        <fullName evidence="1">Uncharacterized protein</fullName>
    </submittedName>
</protein>
<sequence length="208" mass="23665">MKKVLIVILLSTLTIKAQSKLFPNIGSDFHLEQAVVDNNLNISHPKHIITKVFLYNKATFERTTFENHSNAISVDLNQVEPGMYTAMVYTNGDIIVLRLKVVNDYLKRSIEPTEAVAEVEEKTLKFYRVVASVNGTSVTRYNVFTEERKNELIKKNIFDITTYTGRRNTLVLSALYTDGSEEVVYETEAPNSSNLFKKDKDFAKTSDI</sequence>
<reference evidence="1" key="3">
    <citation type="submission" date="2019-09" db="EMBL/GenBank/DDBJ databases">
        <authorList>
            <person name="Zhang D.-C."/>
        </authorList>
    </citation>
    <scope>NUCLEOTIDE SEQUENCE</scope>
    <source>
        <strain evidence="1">RU-4-M-4</strain>
    </source>
</reference>
<dbReference type="AlphaFoldDB" id="A0A5M7BEC6"/>
<accession>A0A5M7BEC6</accession>
<evidence type="ECO:0000313" key="4">
    <source>
        <dbReference type="Proteomes" id="UP000322315"/>
    </source>
</evidence>
<evidence type="ECO:0000313" key="3">
    <source>
        <dbReference type="Proteomes" id="UP000315145"/>
    </source>
</evidence>
<gene>
    <name evidence="1" type="ORF">F2B50_02510</name>
    <name evidence="2" type="ORF">FPF71_02510</name>
</gene>
<dbReference type="Proteomes" id="UP000322315">
    <property type="component" value="Unassembled WGS sequence"/>
</dbReference>
<keyword evidence="3" id="KW-1185">Reference proteome</keyword>
<dbReference type="EMBL" id="VMBF01000001">
    <property type="protein sequence ID" value="TSJ81974.1"/>
    <property type="molecule type" value="Genomic_DNA"/>
</dbReference>
<comment type="caution">
    <text evidence="1">The sequence shown here is derived from an EMBL/GenBank/DDBJ whole genome shotgun (WGS) entry which is preliminary data.</text>
</comment>
<name>A0A5M7BEC6_9FLAO</name>
<reference evidence="2 3" key="2">
    <citation type="submission" date="2019-07" db="EMBL/GenBank/DDBJ databases">
        <title>Algibacter marinivivus sp. nov., isolated from the surface of a marine red alga.</title>
        <authorList>
            <person name="Zhong X."/>
            <person name="Xu W."/>
            <person name="Zhang Y."/>
            <person name="Zhang Q."/>
            <person name="Du Z."/>
        </authorList>
    </citation>
    <scope>NUCLEOTIDE SEQUENCE [LARGE SCALE GENOMIC DNA]</scope>
    <source>
        <strain evidence="2 3">RU-4-M-4</strain>
    </source>
</reference>
<evidence type="ECO:0000313" key="2">
    <source>
        <dbReference type="EMBL" id="TSJ81974.1"/>
    </source>
</evidence>
<proteinExistence type="predicted"/>